<sequence length="57" mass="6522">MKEYSLSLTISHTEEELDEAGLSGLSEKEIQEHLEDEFNELIGCGTLYDTEFKVKEL</sequence>
<comment type="caution">
    <text evidence="1">The sequence shown here is derived from an EMBL/GenBank/DDBJ whole genome shotgun (WGS) entry which is preliminary data.</text>
</comment>
<reference evidence="1" key="1">
    <citation type="journal article" date="2015" name="Nature">
        <title>Complex archaea that bridge the gap between prokaryotes and eukaryotes.</title>
        <authorList>
            <person name="Spang A."/>
            <person name="Saw J.H."/>
            <person name="Jorgensen S.L."/>
            <person name="Zaremba-Niedzwiedzka K."/>
            <person name="Martijn J."/>
            <person name="Lind A.E."/>
            <person name="van Eijk R."/>
            <person name="Schleper C."/>
            <person name="Guy L."/>
            <person name="Ettema T.J."/>
        </authorList>
    </citation>
    <scope>NUCLEOTIDE SEQUENCE</scope>
</reference>
<gene>
    <name evidence="1" type="ORF">LCGC14_0591210</name>
</gene>
<protein>
    <submittedName>
        <fullName evidence="1">Uncharacterized protein</fullName>
    </submittedName>
</protein>
<accession>A0A0F9RIB9</accession>
<dbReference type="AlphaFoldDB" id="A0A0F9RIB9"/>
<dbReference type="EMBL" id="LAZR01000924">
    <property type="protein sequence ID" value="KKN54529.1"/>
    <property type="molecule type" value="Genomic_DNA"/>
</dbReference>
<proteinExistence type="predicted"/>
<evidence type="ECO:0000313" key="1">
    <source>
        <dbReference type="EMBL" id="KKN54529.1"/>
    </source>
</evidence>
<organism evidence="1">
    <name type="scientific">marine sediment metagenome</name>
    <dbReference type="NCBI Taxonomy" id="412755"/>
    <lineage>
        <taxon>unclassified sequences</taxon>
        <taxon>metagenomes</taxon>
        <taxon>ecological metagenomes</taxon>
    </lineage>
</organism>
<name>A0A0F9RIB9_9ZZZZ</name>